<dbReference type="Proteomes" id="UP000046393">
    <property type="component" value="Unplaced"/>
</dbReference>
<evidence type="ECO:0000256" key="1">
    <source>
        <dbReference type="SAM" id="Coils"/>
    </source>
</evidence>
<dbReference type="AlphaFoldDB" id="A0A0N5A8Q2"/>
<reference evidence="5" key="1">
    <citation type="submission" date="2017-02" db="UniProtKB">
        <authorList>
            <consortium name="WormBaseParasite"/>
        </authorList>
    </citation>
    <scope>IDENTIFICATION</scope>
</reference>
<keyword evidence="3" id="KW-0472">Membrane</keyword>
<name>A0A0N5A8Q2_9BILA</name>
<evidence type="ECO:0000256" key="2">
    <source>
        <dbReference type="SAM" id="MobiDB-lite"/>
    </source>
</evidence>
<keyword evidence="4" id="KW-1185">Reference proteome</keyword>
<feature type="coiled-coil region" evidence="1">
    <location>
        <begin position="113"/>
        <end position="147"/>
    </location>
</feature>
<keyword evidence="3" id="KW-1133">Transmembrane helix</keyword>
<keyword evidence="3" id="KW-0812">Transmembrane</keyword>
<dbReference type="WBParaSite" id="SMUV_0000046201-mRNA-1">
    <property type="protein sequence ID" value="SMUV_0000046201-mRNA-1"/>
    <property type="gene ID" value="SMUV_0000046201"/>
</dbReference>
<evidence type="ECO:0000313" key="4">
    <source>
        <dbReference type="Proteomes" id="UP000046393"/>
    </source>
</evidence>
<protein>
    <submittedName>
        <fullName evidence="5">Uncharacterized protein</fullName>
    </submittedName>
</protein>
<proteinExistence type="predicted"/>
<organism evidence="4 5">
    <name type="scientific">Syphacia muris</name>
    <dbReference type="NCBI Taxonomy" id="451379"/>
    <lineage>
        <taxon>Eukaryota</taxon>
        <taxon>Metazoa</taxon>
        <taxon>Ecdysozoa</taxon>
        <taxon>Nematoda</taxon>
        <taxon>Chromadorea</taxon>
        <taxon>Rhabditida</taxon>
        <taxon>Spirurina</taxon>
        <taxon>Oxyuridomorpha</taxon>
        <taxon>Oxyuroidea</taxon>
        <taxon>Oxyuridae</taxon>
        <taxon>Syphacia</taxon>
    </lineage>
</organism>
<sequence>MMHRSEEFLMSDDSDVPELDLPSTGRQEKLRLFRSSSLPQSSVAKARQCFTSKCFLMLMLMFVIAAIVFLGVSHLRLIKQLEGLLVLPQQLDSVERKLNYLKTDNGTLIDMNSEKYGEEFVALKKEMEELSSALEVLSSRLKDYEKNSIADSGKSVSAERNKAAVTLNSINSVKKGKRKRSKSSDVADKVVFERAYP</sequence>
<evidence type="ECO:0000313" key="5">
    <source>
        <dbReference type="WBParaSite" id="SMUV_0000046201-mRNA-1"/>
    </source>
</evidence>
<accession>A0A0N5A8Q2</accession>
<keyword evidence="1" id="KW-0175">Coiled coil</keyword>
<feature type="compositionally biased region" description="Acidic residues" evidence="2">
    <location>
        <begin position="9"/>
        <end position="18"/>
    </location>
</feature>
<evidence type="ECO:0000256" key="3">
    <source>
        <dbReference type="SAM" id="Phobius"/>
    </source>
</evidence>
<feature type="region of interest" description="Disordered" evidence="2">
    <location>
        <begin position="1"/>
        <end position="20"/>
    </location>
</feature>
<feature type="transmembrane region" description="Helical" evidence="3">
    <location>
        <begin position="55"/>
        <end position="75"/>
    </location>
</feature>